<dbReference type="InterPro" id="IPR016566">
    <property type="entry name" value="UCP010219"/>
</dbReference>
<keyword evidence="1" id="KW-1133">Transmembrane helix</keyword>
<reference evidence="2 3" key="1">
    <citation type="submission" date="2024-09" db="EMBL/GenBank/DDBJ databases">
        <authorList>
            <person name="Sun Q."/>
            <person name="Mori K."/>
        </authorList>
    </citation>
    <scope>NUCLEOTIDE SEQUENCE [LARGE SCALE GENOMIC DNA]</scope>
    <source>
        <strain evidence="2 3">JCM 9626</strain>
    </source>
</reference>
<evidence type="ECO:0000313" key="3">
    <source>
        <dbReference type="Proteomes" id="UP001589750"/>
    </source>
</evidence>
<feature type="transmembrane region" description="Helical" evidence="1">
    <location>
        <begin position="192"/>
        <end position="212"/>
    </location>
</feature>
<proteinExistence type="predicted"/>
<sequence>MTSLEIAPPVPATTPCRHTAALGAVMRRLALSLLVAVAVPAVLFYATFQFFGLTPAILTALAWSYGAIAWRRLTHLPMSGLLVLTSTVLTIRTIFTLSTGNTYVYFLQPVVSDAIVALVFLASLAAARPLVARLAADFYPMSADLAAHPRIRRLFARLTGMWGGVCLLKAAVGFWLLESLSVPTFVLVKSSAMIGMTAAAVAVTIAASLVVLRHESLRDTA</sequence>
<accession>A0ABV5KFA8</accession>
<name>A0ABV5KFA8_9ACTN</name>
<dbReference type="EMBL" id="JBHMDG010000028">
    <property type="protein sequence ID" value="MFB9315092.1"/>
    <property type="molecule type" value="Genomic_DNA"/>
</dbReference>
<evidence type="ECO:0000313" key="2">
    <source>
        <dbReference type="EMBL" id="MFB9315092.1"/>
    </source>
</evidence>
<organism evidence="2 3">
    <name type="scientific">Nocardioides plantarum</name>
    <dbReference type="NCBI Taxonomy" id="29299"/>
    <lineage>
        <taxon>Bacteria</taxon>
        <taxon>Bacillati</taxon>
        <taxon>Actinomycetota</taxon>
        <taxon>Actinomycetes</taxon>
        <taxon>Propionibacteriales</taxon>
        <taxon>Nocardioidaceae</taxon>
        <taxon>Nocardioides</taxon>
    </lineage>
</organism>
<dbReference type="NCBIfam" id="NF041646">
    <property type="entry name" value="VC0807_fam"/>
    <property type="match status" value="1"/>
</dbReference>
<dbReference type="Proteomes" id="UP001589750">
    <property type="component" value="Unassembled WGS sequence"/>
</dbReference>
<keyword evidence="1" id="KW-0812">Transmembrane</keyword>
<keyword evidence="1" id="KW-0472">Membrane</keyword>
<evidence type="ECO:0000256" key="1">
    <source>
        <dbReference type="SAM" id="Phobius"/>
    </source>
</evidence>
<gene>
    <name evidence="2" type="ORF">ACFFRI_18715</name>
</gene>
<protein>
    <submittedName>
        <fullName evidence="2">VC0807 family protein</fullName>
    </submittedName>
</protein>
<dbReference type="RefSeq" id="WP_140007318.1">
    <property type="nucleotide sequence ID" value="NZ_JBHMDG010000028.1"/>
</dbReference>
<feature type="transmembrane region" description="Helical" evidence="1">
    <location>
        <begin position="29"/>
        <end position="46"/>
    </location>
</feature>
<feature type="transmembrane region" description="Helical" evidence="1">
    <location>
        <begin position="82"/>
        <end position="108"/>
    </location>
</feature>
<dbReference type="Pfam" id="PF11361">
    <property type="entry name" value="DUF3159"/>
    <property type="match status" value="1"/>
</dbReference>
<comment type="caution">
    <text evidence="2">The sequence shown here is derived from an EMBL/GenBank/DDBJ whole genome shotgun (WGS) entry which is preliminary data.</text>
</comment>
<keyword evidence="3" id="KW-1185">Reference proteome</keyword>
<feature type="transmembrane region" description="Helical" evidence="1">
    <location>
        <begin position="154"/>
        <end position="177"/>
    </location>
</feature>
<feature type="transmembrane region" description="Helical" evidence="1">
    <location>
        <begin position="114"/>
        <end position="134"/>
    </location>
</feature>